<gene>
    <name evidence="1" type="ORF">ES332_A07G111000v1</name>
</gene>
<accession>A0A5D2PRR6</accession>
<evidence type="ECO:0000313" key="1">
    <source>
        <dbReference type="EMBL" id="TYI18702.1"/>
    </source>
</evidence>
<proteinExistence type="predicted"/>
<protein>
    <submittedName>
        <fullName evidence="1">Uncharacterized protein</fullName>
    </submittedName>
</protein>
<reference evidence="1 2" key="1">
    <citation type="submission" date="2019-07" db="EMBL/GenBank/DDBJ databases">
        <title>WGS assembly of Gossypium tomentosum.</title>
        <authorList>
            <person name="Chen Z.J."/>
            <person name="Sreedasyam A."/>
            <person name="Ando A."/>
            <person name="Song Q."/>
            <person name="De L."/>
            <person name="Hulse-Kemp A."/>
            <person name="Ding M."/>
            <person name="Ye W."/>
            <person name="Kirkbride R."/>
            <person name="Jenkins J."/>
            <person name="Plott C."/>
            <person name="Lovell J."/>
            <person name="Lin Y.-M."/>
            <person name="Vaughn R."/>
            <person name="Liu B."/>
            <person name="Li W."/>
            <person name="Simpson S."/>
            <person name="Scheffler B."/>
            <person name="Saski C."/>
            <person name="Grover C."/>
            <person name="Hu G."/>
            <person name="Conover J."/>
            <person name="Carlson J."/>
            <person name="Shu S."/>
            <person name="Boston L."/>
            <person name="Williams M."/>
            <person name="Peterson D."/>
            <person name="Mcgee K."/>
            <person name="Jones D."/>
            <person name="Wendel J."/>
            <person name="Stelly D."/>
            <person name="Grimwood J."/>
            <person name="Schmutz J."/>
        </authorList>
    </citation>
    <scope>NUCLEOTIDE SEQUENCE [LARGE SCALE GENOMIC DNA]</scope>
    <source>
        <strain evidence="1">7179.01</strain>
    </source>
</reference>
<evidence type="ECO:0000313" key="2">
    <source>
        <dbReference type="Proteomes" id="UP000322667"/>
    </source>
</evidence>
<dbReference type="Proteomes" id="UP000322667">
    <property type="component" value="Chromosome A07"/>
</dbReference>
<sequence length="46" mass="5080">MVAGVPKVALFQRKQKRYGGARWYVRRWYERAGVDVAGGGAVQALG</sequence>
<organism evidence="1 2">
    <name type="scientific">Gossypium tomentosum</name>
    <name type="common">Hawaiian cotton</name>
    <name type="synonym">Gossypium sandvicense</name>
    <dbReference type="NCBI Taxonomy" id="34277"/>
    <lineage>
        <taxon>Eukaryota</taxon>
        <taxon>Viridiplantae</taxon>
        <taxon>Streptophyta</taxon>
        <taxon>Embryophyta</taxon>
        <taxon>Tracheophyta</taxon>
        <taxon>Spermatophyta</taxon>
        <taxon>Magnoliopsida</taxon>
        <taxon>eudicotyledons</taxon>
        <taxon>Gunneridae</taxon>
        <taxon>Pentapetalae</taxon>
        <taxon>rosids</taxon>
        <taxon>malvids</taxon>
        <taxon>Malvales</taxon>
        <taxon>Malvaceae</taxon>
        <taxon>Malvoideae</taxon>
        <taxon>Gossypium</taxon>
    </lineage>
</organism>
<dbReference type="EMBL" id="CM017616">
    <property type="protein sequence ID" value="TYI18702.1"/>
    <property type="molecule type" value="Genomic_DNA"/>
</dbReference>
<dbReference type="AlphaFoldDB" id="A0A5D2PRR6"/>
<name>A0A5D2PRR6_GOSTO</name>
<keyword evidence="2" id="KW-1185">Reference proteome</keyword>